<gene>
    <name evidence="3" type="ORF">PZH42_12945</name>
</gene>
<organism evidence="3 4">
    <name type="scientific">Bacteroides cellulosilyticus</name>
    <dbReference type="NCBI Taxonomy" id="246787"/>
    <lineage>
        <taxon>Bacteria</taxon>
        <taxon>Pseudomonadati</taxon>
        <taxon>Bacteroidota</taxon>
        <taxon>Bacteroidia</taxon>
        <taxon>Bacteroidales</taxon>
        <taxon>Bacteroidaceae</taxon>
        <taxon>Bacteroides</taxon>
    </lineage>
</organism>
<feature type="signal peptide" evidence="1">
    <location>
        <begin position="1"/>
        <end position="23"/>
    </location>
</feature>
<sequence length="1055" mass="118598">MKRIYLLLSLLLCQLLCMSQVSTSQNYISARTYTSADRSGCREQVIYYDGLGRPSQTVDRSITPDKKDIVSLQEYDDQGRKLRTWLPAKSTGNGSYMNISSLKSGASSLASGDSRPYVQTTYEASPLNRPIAEHGASEAWAEHPVSYRYVTRNPQSFPNFSSWVSYGDLLGVCTTDEDGNQAYDFKDGLGRTILAGHIDGSEPYFTHYEYDSRDDLVGVYPPSVPYPKPGEPEGASNRQSSYSYRYDFLHRYIYKKLPERDAIYYIYDRGSHQVFSQDGEQRARGEWSFSLSDEFSRPVVTGTCHNSYFYEDLQLSEINVKARRDDTGTAFHGYIPENITLTTPVVYTVNYYDDYSFIGKHGVPTSLNYTTPPSGYGTRYTESSKGLLTGTVTARVDATRVTGYDYAAFYYDERGRIIQSRTTNHLGGTEVEYVTYNFIGDPLKRQHVHTATGKATQTEVCTYEYDHAGRLSKSKHKLNTNGEVTLIENTYDDLGRIKSCKRHGMSALTTSYTYNIRSWLKSQSTGTLFNQTLYYNELYGGNTPCYNGNISAMSWKASDDTGLHGYRFRYDGLSRLTSADYLWNGISSTNYSTSYTYNKQSNITSLRRNGRTGASSYGLIDNLTFTLDGNKLMRTDDAATATAYNGGFEFKDAVKQADEYAYDKNGNMTKDLNKNITDIQYNCLNLPSKVTFKDGSTITYTYALNGTKLRTVHKIGNTTTTTDYCGNVVYENGVQKFLLTDAGYITLSDKKYHYYLQDHQGNNRVIVDQTGQKEEVNHYYPFGGTFASADGNVQAYKYNGKELDTKKGLNWYDYGARQYDPALGRFTAVDPLTEKYYEMSPYTYCGNNPIKYIDPTGADMVIWYGDENGKQRYFMFNGINAAQAPQNSFVKDVITAYNYNVANGGGENMQAIATDKKMRIGVIETGYDNVYLPNANAIRFNPTAGLKLDDGNILSPATGLEHEAAHAVNNKKGVDSKIDNKYGTTEERSVIKGAELKTAKANGELPANHPGRKSHADGQWVVTRSVISNKEFSTKSSEELRKKIKEFRNSYTPEP</sequence>
<dbReference type="NCBIfam" id="TIGR03696">
    <property type="entry name" value="Rhs_assc_core"/>
    <property type="match status" value="1"/>
</dbReference>
<feature type="domain" description="DUF6443" evidence="2">
    <location>
        <begin position="25"/>
        <end position="143"/>
    </location>
</feature>
<evidence type="ECO:0000313" key="3">
    <source>
        <dbReference type="EMBL" id="MDE8695010.1"/>
    </source>
</evidence>
<dbReference type="Gene3D" id="2.180.10.10">
    <property type="entry name" value="RHS repeat-associated core"/>
    <property type="match status" value="1"/>
</dbReference>
<accession>A0AAW6LZE6</accession>
<dbReference type="PANTHER" id="PTHR32305:SF15">
    <property type="entry name" value="PROTEIN RHSA-RELATED"/>
    <property type="match status" value="1"/>
</dbReference>
<dbReference type="InterPro" id="IPR022385">
    <property type="entry name" value="Rhs_assc_core"/>
</dbReference>
<dbReference type="InterPro" id="IPR050708">
    <property type="entry name" value="T6SS_VgrG/RHS"/>
</dbReference>
<dbReference type="AlphaFoldDB" id="A0AAW6LZE6"/>
<evidence type="ECO:0000256" key="1">
    <source>
        <dbReference type="SAM" id="SignalP"/>
    </source>
</evidence>
<keyword evidence="1" id="KW-0732">Signal</keyword>
<feature type="chain" id="PRO_5043689443" evidence="1">
    <location>
        <begin position="24"/>
        <end position="1055"/>
    </location>
</feature>
<dbReference type="Proteomes" id="UP001221924">
    <property type="component" value="Unassembled WGS sequence"/>
</dbReference>
<dbReference type="EMBL" id="JARFID010000010">
    <property type="protein sequence ID" value="MDE8695010.1"/>
    <property type="molecule type" value="Genomic_DNA"/>
</dbReference>
<protein>
    <submittedName>
        <fullName evidence="3">DUF6443 domain-containing protein</fullName>
    </submittedName>
</protein>
<evidence type="ECO:0000259" key="2">
    <source>
        <dbReference type="Pfam" id="PF20041"/>
    </source>
</evidence>
<dbReference type="InterPro" id="IPR045619">
    <property type="entry name" value="DUF6443"/>
</dbReference>
<name>A0AAW6LZE6_9BACE</name>
<reference evidence="3" key="1">
    <citation type="submission" date="2023-03" db="EMBL/GenBank/DDBJ databases">
        <title>DFI Biobank Strains.</title>
        <authorList>
            <person name="Mostad J."/>
            <person name="Paddock L."/>
            <person name="Medina S."/>
            <person name="Waligurski E."/>
            <person name="Barat B."/>
            <person name="Smith R."/>
            <person name="Burgo V."/>
            <person name="Metcalfe C."/>
            <person name="Woodson C."/>
            <person name="Sundararajan A."/>
            <person name="Ramaswamy R."/>
            <person name="Lin H."/>
            <person name="Pamer E.G."/>
        </authorList>
    </citation>
    <scope>NUCLEOTIDE SEQUENCE</scope>
    <source>
        <strain evidence="3">DFI.9.5</strain>
    </source>
</reference>
<dbReference type="RefSeq" id="WP_149933537.1">
    <property type="nucleotide sequence ID" value="NZ_CAXKYC010000006.1"/>
</dbReference>
<dbReference type="Pfam" id="PF20041">
    <property type="entry name" value="DUF6443"/>
    <property type="match status" value="1"/>
</dbReference>
<evidence type="ECO:0000313" key="4">
    <source>
        <dbReference type="Proteomes" id="UP001221924"/>
    </source>
</evidence>
<proteinExistence type="predicted"/>
<comment type="caution">
    <text evidence="3">The sequence shown here is derived from an EMBL/GenBank/DDBJ whole genome shotgun (WGS) entry which is preliminary data.</text>
</comment>
<dbReference type="PANTHER" id="PTHR32305">
    <property type="match status" value="1"/>
</dbReference>